<keyword evidence="9 12" id="KW-1133">Transmembrane helix</keyword>
<organism evidence="13 14">
    <name type="scientific">Paraburkholderia caribensis MBA4</name>
    <dbReference type="NCBI Taxonomy" id="1323664"/>
    <lineage>
        <taxon>Bacteria</taxon>
        <taxon>Pseudomonadati</taxon>
        <taxon>Pseudomonadota</taxon>
        <taxon>Betaproteobacteria</taxon>
        <taxon>Burkholderiales</taxon>
        <taxon>Burkholderiaceae</taxon>
        <taxon>Paraburkholderia</taxon>
    </lineage>
</organism>
<feature type="transmembrane region" description="Helical" evidence="12">
    <location>
        <begin position="96"/>
        <end position="117"/>
    </location>
</feature>
<feature type="transmembrane region" description="Helical" evidence="12">
    <location>
        <begin position="12"/>
        <end position="34"/>
    </location>
</feature>
<dbReference type="EMBL" id="CP012748">
    <property type="protein sequence ID" value="ALL70325.1"/>
    <property type="molecule type" value="Genomic_DNA"/>
</dbReference>
<evidence type="ECO:0000313" key="14">
    <source>
        <dbReference type="Proteomes" id="UP000019146"/>
    </source>
</evidence>
<evidence type="ECO:0000256" key="8">
    <source>
        <dbReference type="ARBA" id="ARBA00022982"/>
    </source>
</evidence>
<feature type="transmembrane region" description="Helical" evidence="12">
    <location>
        <begin position="55"/>
        <end position="76"/>
    </location>
</feature>
<comment type="subcellular location">
    <subcellularLocation>
        <location evidence="12">Cell inner membrane</location>
    </subcellularLocation>
    <subcellularLocation>
        <location evidence="1">Cell membrane</location>
        <topology evidence="1">Multi-pass membrane protein</topology>
    </subcellularLocation>
</comment>
<keyword evidence="7 12" id="KW-0479">Metal-binding</keyword>
<evidence type="ECO:0000256" key="6">
    <source>
        <dbReference type="ARBA" id="ARBA00022692"/>
    </source>
</evidence>
<dbReference type="GO" id="GO:0020037">
    <property type="term" value="F:heme binding"/>
    <property type="evidence" value="ECO:0007669"/>
    <property type="project" value="TreeGrafter"/>
</dbReference>
<evidence type="ECO:0000313" key="13">
    <source>
        <dbReference type="EMBL" id="ALL70325.1"/>
    </source>
</evidence>
<feature type="transmembrane region" description="Helical" evidence="12">
    <location>
        <begin position="355"/>
        <end position="377"/>
    </location>
</feature>
<dbReference type="InterPro" id="IPR002585">
    <property type="entry name" value="Cyt-d_ubiquinol_oxidase_su_1"/>
</dbReference>
<keyword evidence="4 12" id="KW-1003">Cell membrane</keyword>
<keyword evidence="6 12" id="KW-0812">Transmembrane</keyword>
<feature type="transmembrane region" description="Helical" evidence="12">
    <location>
        <begin position="409"/>
        <end position="428"/>
    </location>
</feature>
<dbReference type="GeneID" id="69973808"/>
<dbReference type="PANTHER" id="PTHR30365:SF14">
    <property type="entry name" value="CYTOCHROME BD MENAQUINOL OXIDASE SUBUNIT I-RELATED"/>
    <property type="match status" value="1"/>
</dbReference>
<geneLocation type="plasmid" evidence="14"/>
<dbReference type="Proteomes" id="UP000019146">
    <property type="component" value="Plasmid unnamed"/>
</dbReference>
<dbReference type="EC" id="1.10.3.-" evidence="13"/>
<gene>
    <name evidence="13" type="ORF">K788_0001334</name>
</gene>
<accession>A0A0N7JVW2</accession>
<keyword evidence="8 12" id="KW-0249">Electron transport</keyword>
<dbReference type="RefSeq" id="WP_082625103.1">
    <property type="nucleotide sequence ID" value="NZ_CP012748.1"/>
</dbReference>
<keyword evidence="10 12" id="KW-0408">Iron</keyword>
<feature type="transmembrane region" description="Helical" evidence="12">
    <location>
        <begin position="124"/>
        <end position="147"/>
    </location>
</feature>
<evidence type="ECO:0000256" key="2">
    <source>
        <dbReference type="ARBA" id="ARBA00009819"/>
    </source>
</evidence>
<evidence type="ECO:0000256" key="4">
    <source>
        <dbReference type="ARBA" id="ARBA00022475"/>
    </source>
</evidence>
<comment type="similarity">
    <text evidence="2 12">Belongs to the cytochrome ubiquinol oxidase subunit 1 family.</text>
</comment>
<name>A0A0N7JVW2_9BURK</name>
<keyword evidence="5 12" id="KW-0349">Heme</keyword>
<feature type="transmembrane region" description="Helical" evidence="12">
    <location>
        <begin position="188"/>
        <end position="207"/>
    </location>
</feature>
<dbReference type="GO" id="GO:0009055">
    <property type="term" value="F:electron transfer activity"/>
    <property type="evidence" value="ECO:0007669"/>
    <property type="project" value="UniProtKB-UniRule"/>
</dbReference>
<evidence type="ECO:0000256" key="7">
    <source>
        <dbReference type="ARBA" id="ARBA00022723"/>
    </source>
</evidence>
<dbReference type="GO" id="GO:0019646">
    <property type="term" value="P:aerobic electron transport chain"/>
    <property type="evidence" value="ECO:0007669"/>
    <property type="project" value="InterPro"/>
</dbReference>
<keyword evidence="11 12" id="KW-0472">Membrane</keyword>
<evidence type="ECO:0000256" key="10">
    <source>
        <dbReference type="ARBA" id="ARBA00023004"/>
    </source>
</evidence>
<keyword evidence="3 12" id="KW-0813">Transport</keyword>
<sequence length="479" mass="53195">MDISALFLSRLQFAATISFHIIFPAFTIGLAAWLAVLEAMSLATGNPVYRRVFDFWLKIFGVAFGMGVVSGMVMGFQLGTNWSELSRASGPIQGPLLAYEAFTAFALEAAFFGVMLFGRGRVRAWFYLLACILVAVGTTLSAFWILVNNSWMQHPVGFVVHNGVFVPTDWPAIIFNGVVWVRFPHMLLAAYLTTAFCVAAVGARYLLQGRDRAEATVMFRMGLGLAAVLVPLQIFFGHLTGDYVHDYQPAKFAAIEGRWVDEQPAAEVIFAVPDSGSGHNRFEWKVPVLGSLVGSGTLDSKEIGLSDFPRADRPPVLIPFFTFRVMVGCGMLMLMLAWLGTYFARRRKLSEQRWLLWPVAWSFPLGFVAVLTGWFTAEVGRQPWTVWGVMRTVSAVTPSLSTPFVTATLTLYVVAYAFIFCFGLYYMLKIVNRGVMTDKIIGSWNGNVIAKTFVPDPRFVAQRLKAKSVLAARNTTTRR</sequence>
<dbReference type="GO" id="GO:0005886">
    <property type="term" value="C:plasma membrane"/>
    <property type="evidence" value="ECO:0007669"/>
    <property type="project" value="UniProtKB-SubCell"/>
</dbReference>
<dbReference type="PIRSF" id="PIRSF006446">
    <property type="entry name" value="Cyt_quinol_oxidase_1"/>
    <property type="match status" value="1"/>
</dbReference>
<reference evidence="13 14" key="1">
    <citation type="journal article" date="2014" name="Genome Announc.">
        <title>Draft Genome Sequence of the Haloacid-Degrading Burkholderia caribensis Strain MBA4.</title>
        <authorList>
            <person name="Pan Y."/>
            <person name="Kong K.F."/>
            <person name="Tsang J.S."/>
        </authorList>
    </citation>
    <scope>NUCLEOTIDE SEQUENCE [LARGE SCALE GENOMIC DNA]</scope>
    <source>
        <strain evidence="13 14">MBA4</strain>
        <plasmid evidence="14">Plasmid</plasmid>
    </source>
</reference>
<protein>
    <submittedName>
        <fullName evidence="13">Cytochrome bd-I ubiquinol oxidase subunit 1 apoprotein</fullName>
        <ecNumber evidence="13">1.10.3.-</ecNumber>
    </submittedName>
</protein>
<keyword evidence="13" id="KW-0614">Plasmid</keyword>
<dbReference type="AlphaFoldDB" id="A0A0N7JVW2"/>
<dbReference type="PANTHER" id="PTHR30365">
    <property type="entry name" value="CYTOCHROME D UBIQUINOL OXIDASE"/>
    <property type="match status" value="1"/>
</dbReference>
<evidence type="ECO:0000256" key="5">
    <source>
        <dbReference type="ARBA" id="ARBA00022617"/>
    </source>
</evidence>
<feature type="transmembrane region" description="Helical" evidence="12">
    <location>
        <begin position="219"/>
        <end position="239"/>
    </location>
</feature>
<feature type="transmembrane region" description="Helical" evidence="12">
    <location>
        <begin position="316"/>
        <end position="343"/>
    </location>
</feature>
<keyword evidence="13" id="KW-0560">Oxidoreductase</keyword>
<proteinExistence type="inferred from homology"/>
<evidence type="ECO:0000256" key="1">
    <source>
        <dbReference type="ARBA" id="ARBA00004651"/>
    </source>
</evidence>
<evidence type="ECO:0000256" key="11">
    <source>
        <dbReference type="ARBA" id="ARBA00023136"/>
    </source>
</evidence>
<dbReference type="GO" id="GO:0016682">
    <property type="term" value="F:oxidoreductase activity, acting on diphenols and related substances as donors, oxygen as acceptor"/>
    <property type="evidence" value="ECO:0007669"/>
    <property type="project" value="TreeGrafter"/>
</dbReference>
<dbReference type="KEGG" id="bcai:K788_0001334"/>
<dbReference type="GO" id="GO:0070069">
    <property type="term" value="C:cytochrome complex"/>
    <property type="evidence" value="ECO:0007669"/>
    <property type="project" value="UniProtKB-UniRule"/>
</dbReference>
<dbReference type="GO" id="GO:0046872">
    <property type="term" value="F:metal ion binding"/>
    <property type="evidence" value="ECO:0007669"/>
    <property type="project" value="UniProtKB-UniRule"/>
</dbReference>
<dbReference type="Pfam" id="PF01654">
    <property type="entry name" value="Cyt_bd_oxida_I"/>
    <property type="match status" value="1"/>
</dbReference>
<evidence type="ECO:0000256" key="3">
    <source>
        <dbReference type="ARBA" id="ARBA00022448"/>
    </source>
</evidence>
<evidence type="ECO:0000256" key="9">
    <source>
        <dbReference type="ARBA" id="ARBA00022989"/>
    </source>
</evidence>
<evidence type="ECO:0000256" key="12">
    <source>
        <dbReference type="PIRNR" id="PIRNR006446"/>
    </source>
</evidence>